<dbReference type="GO" id="GO:0031966">
    <property type="term" value="C:mitochondrial membrane"/>
    <property type="evidence" value="ECO:0007669"/>
    <property type="project" value="UniProtKB-SubCell"/>
</dbReference>
<name>A0A7J7E8M7_DICBM</name>
<organism evidence="14 15">
    <name type="scientific">Diceros bicornis minor</name>
    <name type="common">South-central black rhinoceros</name>
    <dbReference type="NCBI Taxonomy" id="77932"/>
    <lineage>
        <taxon>Eukaryota</taxon>
        <taxon>Metazoa</taxon>
        <taxon>Chordata</taxon>
        <taxon>Craniata</taxon>
        <taxon>Vertebrata</taxon>
        <taxon>Euteleostomi</taxon>
        <taxon>Mammalia</taxon>
        <taxon>Eutheria</taxon>
        <taxon>Laurasiatheria</taxon>
        <taxon>Perissodactyla</taxon>
        <taxon>Rhinocerotidae</taxon>
        <taxon>Diceros</taxon>
    </lineage>
</organism>
<evidence type="ECO:0000256" key="4">
    <source>
        <dbReference type="ARBA" id="ARBA00022660"/>
    </source>
</evidence>
<protein>
    <recommendedName>
        <fullName evidence="2">NADH:ubiquinone reductase (H(+)-translocating)</fullName>
        <ecNumber evidence="2">7.1.1.2</ecNumber>
    </recommendedName>
    <alternativeName>
        <fullName evidence="10">NADH dehydrogenase subunit 5</fullName>
    </alternativeName>
</protein>
<dbReference type="PANTHER" id="PTHR42829">
    <property type="entry name" value="NADH-UBIQUINONE OXIDOREDUCTASE CHAIN 5"/>
    <property type="match status" value="1"/>
</dbReference>
<comment type="subcellular location">
    <subcellularLocation>
        <location evidence="1">Mitochondrion membrane</location>
        <topology evidence="1">Multi-pass membrane protein</topology>
    </subcellularLocation>
</comment>
<evidence type="ECO:0000256" key="2">
    <source>
        <dbReference type="ARBA" id="ARBA00012944"/>
    </source>
</evidence>
<comment type="caution">
    <text evidence="14">The sequence shown here is derived from an EMBL/GenBank/DDBJ whole genome shotgun (WGS) entry which is preliminary data.</text>
</comment>
<keyword evidence="4" id="KW-0679">Respiratory chain</keyword>
<dbReference type="GO" id="GO:0003954">
    <property type="term" value="F:NADH dehydrogenase activity"/>
    <property type="evidence" value="ECO:0007669"/>
    <property type="project" value="TreeGrafter"/>
</dbReference>
<comment type="catalytic activity">
    <reaction evidence="11">
        <text>a ubiquinone + NADH + 5 H(+)(in) = a ubiquinol + NAD(+) + 4 H(+)(out)</text>
        <dbReference type="Rhea" id="RHEA:29091"/>
        <dbReference type="Rhea" id="RHEA-COMP:9565"/>
        <dbReference type="Rhea" id="RHEA-COMP:9566"/>
        <dbReference type="ChEBI" id="CHEBI:15378"/>
        <dbReference type="ChEBI" id="CHEBI:16389"/>
        <dbReference type="ChEBI" id="CHEBI:17976"/>
        <dbReference type="ChEBI" id="CHEBI:57540"/>
        <dbReference type="ChEBI" id="CHEBI:57945"/>
        <dbReference type="EC" id="7.1.1.2"/>
    </reaction>
</comment>
<reference evidence="14 15" key="1">
    <citation type="journal article" date="2020" name="Mol. Biol. Evol.">
        <title>Interspecific Gene Flow and the Evolution of Specialization in Black and White Rhinoceros.</title>
        <authorList>
            <person name="Moodley Y."/>
            <person name="Westbury M.V."/>
            <person name="Russo I.M."/>
            <person name="Gopalakrishnan S."/>
            <person name="Rakotoarivelo A."/>
            <person name="Olsen R.A."/>
            <person name="Prost S."/>
            <person name="Tunstall T."/>
            <person name="Ryder O.A."/>
            <person name="Dalen L."/>
            <person name="Bruford M.W."/>
        </authorList>
    </citation>
    <scope>NUCLEOTIDE SEQUENCE [LARGE SCALE GENOMIC DNA]</scope>
    <source>
        <strain evidence="14">SBR-YM</strain>
        <tissue evidence="14">Skin</tissue>
    </source>
</reference>
<evidence type="ECO:0000256" key="3">
    <source>
        <dbReference type="ARBA" id="ARBA00022448"/>
    </source>
</evidence>
<keyword evidence="3" id="KW-0813">Transport</keyword>
<evidence type="ECO:0000256" key="7">
    <source>
        <dbReference type="ARBA" id="ARBA00022989"/>
    </source>
</evidence>
<keyword evidence="15" id="KW-1185">Reference proteome</keyword>
<gene>
    <name evidence="14" type="ORF">HPG69_003311</name>
</gene>
<feature type="transmembrane region" description="Helical" evidence="12">
    <location>
        <begin position="44"/>
        <end position="69"/>
    </location>
</feature>
<feature type="domain" description="NADH:quinone oxidoreductase/Mrp antiporter transmembrane" evidence="13">
    <location>
        <begin position="127"/>
        <end position="172"/>
    </location>
</feature>
<dbReference type="GO" id="GO:0042773">
    <property type="term" value="P:ATP synthesis coupled electron transport"/>
    <property type="evidence" value="ECO:0007669"/>
    <property type="project" value="InterPro"/>
</dbReference>
<keyword evidence="9 12" id="KW-0472">Membrane</keyword>
<dbReference type="EC" id="7.1.1.2" evidence="2"/>
<feature type="transmembrane region" description="Helical" evidence="12">
    <location>
        <begin position="132"/>
        <end position="152"/>
    </location>
</feature>
<evidence type="ECO:0000256" key="11">
    <source>
        <dbReference type="ARBA" id="ARBA00049551"/>
    </source>
</evidence>
<keyword evidence="7 12" id="KW-1133">Transmembrane helix</keyword>
<evidence type="ECO:0000259" key="13">
    <source>
        <dbReference type="Pfam" id="PF00361"/>
    </source>
</evidence>
<evidence type="ECO:0000256" key="8">
    <source>
        <dbReference type="ARBA" id="ARBA00023128"/>
    </source>
</evidence>
<evidence type="ECO:0000256" key="12">
    <source>
        <dbReference type="SAM" id="Phobius"/>
    </source>
</evidence>
<keyword evidence="6" id="KW-0249">Electron transport</keyword>
<keyword evidence="8" id="KW-0496">Mitochondrion</keyword>
<evidence type="ECO:0000256" key="6">
    <source>
        <dbReference type="ARBA" id="ARBA00022982"/>
    </source>
</evidence>
<dbReference type="EMBL" id="JACDTQ010003868">
    <property type="protein sequence ID" value="KAF5912037.1"/>
    <property type="molecule type" value="Genomic_DNA"/>
</dbReference>
<evidence type="ECO:0000313" key="15">
    <source>
        <dbReference type="Proteomes" id="UP000551758"/>
    </source>
</evidence>
<dbReference type="Pfam" id="PF00361">
    <property type="entry name" value="Proton_antipo_M"/>
    <property type="match status" value="1"/>
</dbReference>
<proteinExistence type="predicted"/>
<evidence type="ECO:0000256" key="1">
    <source>
        <dbReference type="ARBA" id="ARBA00004225"/>
    </source>
</evidence>
<dbReference type="PANTHER" id="PTHR42829:SF2">
    <property type="entry name" value="NADH-UBIQUINONE OXIDOREDUCTASE CHAIN 5"/>
    <property type="match status" value="1"/>
</dbReference>
<sequence>MMMINKPYQFSLTQNNQSYQRTILDRSNPLVLGTKKLVQLQIKVINIFASFILISLFILILPIITASSIHKNDLYPYYLPSTISSNSSSDEKDQNWQIHPIWPPPMTPLSHRSSHTHTSPTSFKHNKNSETIQTLTLCLGAITTLFTAICALTQNDIKKITAFSTSSQLGLITHSFFKAILFICSGSIIHNLNDEQDIQKIVAYLNQYLSPQLHSLSGVLHRQACLSSQAFTPKT</sequence>
<dbReference type="GO" id="GO:0008137">
    <property type="term" value="F:NADH dehydrogenase (ubiquinone) activity"/>
    <property type="evidence" value="ECO:0007669"/>
    <property type="project" value="UniProtKB-EC"/>
</dbReference>
<accession>A0A7J7E8M7</accession>
<evidence type="ECO:0000256" key="5">
    <source>
        <dbReference type="ARBA" id="ARBA00022692"/>
    </source>
</evidence>
<keyword evidence="5 12" id="KW-0812">Transmembrane</keyword>
<evidence type="ECO:0000256" key="9">
    <source>
        <dbReference type="ARBA" id="ARBA00023136"/>
    </source>
</evidence>
<dbReference type="AlphaFoldDB" id="A0A7J7E8M7"/>
<dbReference type="Proteomes" id="UP000551758">
    <property type="component" value="Unassembled WGS sequence"/>
</dbReference>
<evidence type="ECO:0000256" key="10">
    <source>
        <dbReference type="ARBA" id="ARBA00031027"/>
    </source>
</evidence>
<dbReference type="InterPro" id="IPR001750">
    <property type="entry name" value="ND/Mrp_TM"/>
</dbReference>
<dbReference type="GO" id="GO:0015990">
    <property type="term" value="P:electron transport coupled proton transport"/>
    <property type="evidence" value="ECO:0007669"/>
    <property type="project" value="TreeGrafter"/>
</dbReference>
<evidence type="ECO:0000313" key="14">
    <source>
        <dbReference type="EMBL" id="KAF5912037.1"/>
    </source>
</evidence>
<dbReference type="InterPro" id="IPR003945">
    <property type="entry name" value="NU5C-like"/>
</dbReference>